<accession>A0A4E0S3P5</accession>
<evidence type="ECO:0000313" key="2">
    <source>
        <dbReference type="EMBL" id="THD27820.1"/>
    </source>
</evidence>
<sequence length="237" mass="27125">MNIGSKSTTYRCLSRFTLFNTHRSKIITKTDLIKFAEENEYDESMPETWMALFDPNNTGQITLQAFCDKLGLDPECQSIKEWERESESVKPEVFAPIAEHAPLQETVLQPEQQLQLQSQSPSSPPAVPRSDKIQLPQDAEVVFAQMPQPMKASIYEMAYGLLEPGQEVQTASLEEISQRLKSQLDKQYGLVWTVVIVQGSYWITHTHREQRTFHFRVGNQTVIAWQNSPNRIAVKNP</sequence>
<evidence type="ECO:0008006" key="4">
    <source>
        <dbReference type="Google" id="ProtNLM"/>
    </source>
</evidence>
<dbReference type="SMART" id="SM01375">
    <property type="entry name" value="Dynein_light"/>
    <property type="match status" value="1"/>
</dbReference>
<protein>
    <recommendedName>
        <fullName evidence="4">EF-hand domain-containing protein</fullName>
    </recommendedName>
</protein>
<dbReference type="GO" id="GO:0030286">
    <property type="term" value="C:dynein complex"/>
    <property type="evidence" value="ECO:0007669"/>
    <property type="project" value="InterPro"/>
</dbReference>
<evidence type="ECO:0000256" key="1">
    <source>
        <dbReference type="SAM" id="MobiDB-lite"/>
    </source>
</evidence>
<proteinExistence type="predicted"/>
<name>A0A4E0S3P5_FASHE</name>
<dbReference type="AlphaFoldDB" id="A0A4E0S3P5"/>
<feature type="compositionally biased region" description="Low complexity" evidence="1">
    <location>
        <begin position="111"/>
        <end position="121"/>
    </location>
</feature>
<dbReference type="SUPFAM" id="SSF47473">
    <property type="entry name" value="EF-hand"/>
    <property type="match status" value="1"/>
</dbReference>
<dbReference type="InterPro" id="IPR001372">
    <property type="entry name" value="Dynein_light_chain_typ-1/2"/>
</dbReference>
<evidence type="ECO:0000313" key="3">
    <source>
        <dbReference type="Proteomes" id="UP000230066"/>
    </source>
</evidence>
<dbReference type="InterPro" id="IPR037177">
    <property type="entry name" value="DLC_sf"/>
</dbReference>
<dbReference type="InterPro" id="IPR011992">
    <property type="entry name" value="EF-hand-dom_pair"/>
</dbReference>
<dbReference type="Pfam" id="PF01221">
    <property type="entry name" value="Dynein_light"/>
    <property type="match status" value="1"/>
</dbReference>
<dbReference type="EMBL" id="JXXN02000313">
    <property type="protein sequence ID" value="THD27820.1"/>
    <property type="molecule type" value="Genomic_DNA"/>
</dbReference>
<dbReference type="Proteomes" id="UP000230066">
    <property type="component" value="Unassembled WGS sequence"/>
</dbReference>
<dbReference type="Gene3D" id="3.30.740.10">
    <property type="entry name" value="Protein Inhibitor Of Neuronal Nitric Oxide Synthase"/>
    <property type="match status" value="1"/>
</dbReference>
<feature type="region of interest" description="Disordered" evidence="1">
    <location>
        <begin position="111"/>
        <end position="131"/>
    </location>
</feature>
<dbReference type="CDD" id="cd21454">
    <property type="entry name" value="DLC-like_TAL"/>
    <property type="match status" value="1"/>
</dbReference>
<organism evidence="2 3">
    <name type="scientific">Fasciola hepatica</name>
    <name type="common">Liver fluke</name>
    <dbReference type="NCBI Taxonomy" id="6192"/>
    <lineage>
        <taxon>Eukaryota</taxon>
        <taxon>Metazoa</taxon>
        <taxon>Spiralia</taxon>
        <taxon>Lophotrochozoa</taxon>
        <taxon>Platyhelminthes</taxon>
        <taxon>Trematoda</taxon>
        <taxon>Digenea</taxon>
        <taxon>Plagiorchiida</taxon>
        <taxon>Echinostomata</taxon>
        <taxon>Echinostomatoidea</taxon>
        <taxon>Fasciolidae</taxon>
        <taxon>Fasciola</taxon>
    </lineage>
</organism>
<comment type="caution">
    <text evidence="2">The sequence shown here is derived from an EMBL/GenBank/DDBJ whole genome shotgun (WGS) entry which is preliminary data.</text>
</comment>
<reference evidence="2" key="1">
    <citation type="submission" date="2019-03" db="EMBL/GenBank/DDBJ databases">
        <title>Improved annotation for the trematode Fasciola hepatica.</title>
        <authorList>
            <person name="Choi Y.-J."/>
            <person name="Martin J."/>
            <person name="Mitreva M."/>
        </authorList>
    </citation>
    <scope>NUCLEOTIDE SEQUENCE [LARGE SCALE GENOMIC DNA]</scope>
</reference>
<dbReference type="SUPFAM" id="SSF54648">
    <property type="entry name" value="DLC"/>
    <property type="match status" value="1"/>
</dbReference>
<dbReference type="GO" id="GO:0007017">
    <property type="term" value="P:microtubule-based process"/>
    <property type="evidence" value="ECO:0007669"/>
    <property type="project" value="InterPro"/>
</dbReference>
<keyword evidence="3" id="KW-1185">Reference proteome</keyword>
<gene>
    <name evidence="2" type="ORF">D915_001369</name>
</gene>